<dbReference type="Proteomes" id="UP000019116">
    <property type="component" value="Chromosome 2B"/>
</dbReference>
<dbReference type="Gramene" id="TraesMAC2B03G00948540.1">
    <property type="protein sequence ID" value="TraesMAC2B03G00948540.1.CDS1"/>
    <property type="gene ID" value="TraesMAC2B03G00948540"/>
</dbReference>
<feature type="signal peptide" evidence="1">
    <location>
        <begin position="1"/>
        <end position="20"/>
    </location>
</feature>
<keyword evidence="3" id="KW-1185">Reference proteome</keyword>
<dbReference type="Gramene" id="TraesJAG2B03G00949550.1">
    <property type="protein sequence ID" value="TraesJAG2B03G00949550.1.CDS1"/>
    <property type="gene ID" value="TraesJAG2B03G00949550"/>
</dbReference>
<dbReference type="Gramene" id="TraesWEE_scaffold_030675_01G000100.1">
    <property type="protein sequence ID" value="TraesWEE_scaffold_030675_01G000100.1"/>
    <property type="gene ID" value="TraesWEE_scaffold_030675_01G000100"/>
</dbReference>
<dbReference type="Gramene" id="TraesJUL2B03G00956000.1">
    <property type="protein sequence ID" value="TraesJUL2B03G00956000.1.CDS1"/>
    <property type="gene ID" value="TraesJUL2B03G00956000"/>
</dbReference>
<evidence type="ECO:0000313" key="2">
    <source>
        <dbReference type="EnsemblPlants" id="TraesCS2B02G293100.1.cds1"/>
    </source>
</evidence>
<dbReference type="AlphaFoldDB" id="A0A3B6C6C9"/>
<dbReference type="Gramene" id="TraesRN2B0100783800.1">
    <property type="protein sequence ID" value="TraesRN2B0100783800.1"/>
    <property type="gene ID" value="TraesRN2B0100783800"/>
</dbReference>
<dbReference type="Gramene" id="TraesROB_scaffold_015272_01G000100.1">
    <property type="protein sequence ID" value="TraesROB_scaffold_015272_01G000100.1"/>
    <property type="gene ID" value="TraesROB_scaffold_015272_01G000100"/>
</dbReference>
<dbReference type="Gramene" id="TraesSTA2B03G00947240.1">
    <property type="protein sequence ID" value="TraesSTA2B03G00947240.1.CDS1"/>
    <property type="gene ID" value="TraesSTA2B03G00947240"/>
</dbReference>
<dbReference type="Gramene" id="TraesSYM2B03G00963790.1">
    <property type="protein sequence ID" value="TraesSYM2B03G00963790.1.CDS1"/>
    <property type="gene ID" value="TraesSYM2B03G00963790"/>
</dbReference>
<evidence type="ECO:0000256" key="1">
    <source>
        <dbReference type="SAM" id="SignalP"/>
    </source>
</evidence>
<dbReference type="Gramene" id="TraesCS2B02G293100.1">
    <property type="protein sequence ID" value="TraesCS2B02G293100.1.cds1"/>
    <property type="gene ID" value="TraesCS2B02G293100"/>
</dbReference>
<keyword evidence="1" id="KW-0732">Signal</keyword>
<organism evidence="2">
    <name type="scientific">Triticum aestivum</name>
    <name type="common">Wheat</name>
    <dbReference type="NCBI Taxonomy" id="4565"/>
    <lineage>
        <taxon>Eukaryota</taxon>
        <taxon>Viridiplantae</taxon>
        <taxon>Streptophyta</taxon>
        <taxon>Embryophyta</taxon>
        <taxon>Tracheophyta</taxon>
        <taxon>Spermatophyta</taxon>
        <taxon>Magnoliopsida</taxon>
        <taxon>Liliopsida</taxon>
        <taxon>Poales</taxon>
        <taxon>Poaceae</taxon>
        <taxon>BOP clade</taxon>
        <taxon>Pooideae</taxon>
        <taxon>Triticodae</taxon>
        <taxon>Triticeae</taxon>
        <taxon>Triticinae</taxon>
        <taxon>Triticum</taxon>
    </lineage>
</organism>
<dbReference type="Gramene" id="TraesCLE_scaffold_009920_01G000100.1">
    <property type="protein sequence ID" value="TraesCLE_scaffold_009920_01G000100.1"/>
    <property type="gene ID" value="TraesCLE_scaffold_009920_01G000100"/>
</dbReference>
<reference evidence="2" key="1">
    <citation type="submission" date="2018-08" db="EMBL/GenBank/DDBJ databases">
        <authorList>
            <person name="Rossello M."/>
        </authorList>
    </citation>
    <scope>NUCLEOTIDE SEQUENCE [LARGE SCALE GENOMIC DNA]</scope>
    <source>
        <strain evidence="2">cv. Chinese Spring</strain>
    </source>
</reference>
<reference evidence="2" key="2">
    <citation type="submission" date="2018-10" db="UniProtKB">
        <authorList>
            <consortium name="EnsemblPlants"/>
        </authorList>
    </citation>
    <scope>IDENTIFICATION</scope>
</reference>
<sequence>MAAAAAKVVVLLLLVMQILSIIVGAARPLEGDHGWTGNGIETVTEMLSAAKSRSSTRTHCC</sequence>
<dbReference type="Gramene" id="TraesCS2B03G0764400.1">
    <property type="protein sequence ID" value="TraesCS2B03G0764400.1.CDS1"/>
    <property type="gene ID" value="TraesCS2B03G0764400"/>
</dbReference>
<evidence type="ECO:0000313" key="3">
    <source>
        <dbReference type="Proteomes" id="UP000019116"/>
    </source>
</evidence>
<feature type="chain" id="PRO_5017216655" evidence="1">
    <location>
        <begin position="21"/>
        <end position="61"/>
    </location>
</feature>
<dbReference type="Gramene" id="TraesNOR2B03G00963780.1">
    <property type="protein sequence ID" value="TraesNOR2B03G00963780.1.CDS1"/>
    <property type="gene ID" value="TraesNOR2B03G00963780"/>
</dbReference>
<dbReference type="Gramene" id="TraesCAD_scaffold_051573_01G000100.1">
    <property type="protein sequence ID" value="TraesCAD_scaffold_051573_01G000100.1"/>
    <property type="gene ID" value="TraesCAD_scaffold_051573_01G000100"/>
</dbReference>
<dbReference type="EnsemblPlants" id="TraesCS2B02G293100.1">
    <property type="protein sequence ID" value="TraesCS2B02G293100.1.cds1"/>
    <property type="gene ID" value="TraesCS2B02G293100"/>
</dbReference>
<name>A0A3B6C6C9_WHEAT</name>
<dbReference type="Gramene" id="TraesARI2B03G00964520.1">
    <property type="protein sequence ID" value="TraesARI2B03G00964520.1.CDS1"/>
    <property type="gene ID" value="TraesARI2B03G00964520"/>
</dbReference>
<protein>
    <submittedName>
        <fullName evidence="2">Uncharacterized protein</fullName>
    </submittedName>
</protein>
<proteinExistence type="predicted"/>
<accession>A0A3B6C6C9</accession>